<dbReference type="EMBL" id="BSNI01000002">
    <property type="protein sequence ID" value="GLQ17304.1"/>
    <property type="molecule type" value="Genomic_DNA"/>
</dbReference>
<evidence type="ECO:0000256" key="1">
    <source>
        <dbReference type="SAM" id="Phobius"/>
    </source>
</evidence>
<feature type="transmembrane region" description="Helical" evidence="1">
    <location>
        <begin position="20"/>
        <end position="42"/>
    </location>
</feature>
<organism evidence="2 3">
    <name type="scientific">Maritalea porphyrae</name>
    <dbReference type="NCBI Taxonomy" id="880732"/>
    <lineage>
        <taxon>Bacteria</taxon>
        <taxon>Pseudomonadati</taxon>
        <taxon>Pseudomonadota</taxon>
        <taxon>Alphaproteobacteria</taxon>
        <taxon>Hyphomicrobiales</taxon>
        <taxon>Devosiaceae</taxon>
        <taxon>Maritalea</taxon>
    </lineage>
</organism>
<dbReference type="InterPro" id="IPR004155">
    <property type="entry name" value="PBS_lyase_HEAT"/>
</dbReference>
<sequence>MKDLIISFPTQAFLQFDPLVLIWNTTLVLAIVSCAVLLILIVRRYFSARRRDFETERRKYLSQLLLHALNSPIDLADDIASQIKASDHMLLIDIALDYVRSMQGEEPRKIVGLVHKWVGIDAFSELLDKTKRGPKIRILTLLSHLSDKPSFDLLFKYGDHAEPYVQLAALQSLAKRCTPDQVGKVLRLVRQTGRTNTTYLADVLTQLGVVAAPQLVQLLDSDVNDSVCVAIIAALGNIGDEAAVEALKARTNSTNSQIRTTIAASLGQIGSKTAATELIKLATDGNDDVRKAAVAALGNLNEPSVLPTIYDALSDPAWWVRYTAGTALVRYGDGGIALLRLMSRQDGPAAINAKQVLAEYQLART</sequence>
<dbReference type="PANTHER" id="PTHR12697">
    <property type="entry name" value="PBS LYASE HEAT-LIKE PROTEIN"/>
    <property type="match status" value="1"/>
</dbReference>
<evidence type="ECO:0000313" key="2">
    <source>
        <dbReference type="EMBL" id="GLQ17304.1"/>
    </source>
</evidence>
<proteinExistence type="predicted"/>
<keyword evidence="1" id="KW-1133">Transmembrane helix</keyword>
<evidence type="ECO:0008006" key="4">
    <source>
        <dbReference type="Google" id="ProtNLM"/>
    </source>
</evidence>
<keyword evidence="1" id="KW-0812">Transmembrane</keyword>
<comment type="caution">
    <text evidence="2">The sequence shown here is derived from an EMBL/GenBank/DDBJ whole genome shotgun (WGS) entry which is preliminary data.</text>
</comment>
<keyword evidence="3" id="KW-1185">Reference proteome</keyword>
<gene>
    <name evidence="2" type="ORF">GCM10007879_15530</name>
</gene>
<protein>
    <recommendedName>
        <fullName evidence="4">HEAT repeat domain-containing protein</fullName>
    </recommendedName>
</protein>
<dbReference type="PROSITE" id="PS51257">
    <property type="entry name" value="PROKAR_LIPOPROTEIN"/>
    <property type="match status" value="1"/>
</dbReference>
<dbReference type="InterPro" id="IPR016024">
    <property type="entry name" value="ARM-type_fold"/>
</dbReference>
<accession>A0ABQ5UQZ2</accession>
<dbReference type="Gene3D" id="1.25.10.10">
    <property type="entry name" value="Leucine-rich Repeat Variant"/>
    <property type="match status" value="1"/>
</dbReference>
<dbReference type="RefSeq" id="WP_284363336.1">
    <property type="nucleotide sequence ID" value="NZ_BSNI01000002.1"/>
</dbReference>
<reference evidence="2" key="1">
    <citation type="journal article" date="2014" name="Int. J. Syst. Evol. Microbiol.">
        <title>Complete genome of a new Firmicutes species belonging to the dominant human colonic microbiota ('Ruminococcus bicirculans') reveals two chromosomes and a selective capacity to utilize plant glucans.</title>
        <authorList>
            <consortium name="NISC Comparative Sequencing Program"/>
            <person name="Wegmann U."/>
            <person name="Louis P."/>
            <person name="Goesmann A."/>
            <person name="Henrissat B."/>
            <person name="Duncan S.H."/>
            <person name="Flint H.J."/>
        </authorList>
    </citation>
    <scope>NUCLEOTIDE SEQUENCE</scope>
    <source>
        <strain evidence="2">NBRC 107169</strain>
    </source>
</reference>
<dbReference type="SUPFAM" id="SSF48371">
    <property type="entry name" value="ARM repeat"/>
    <property type="match status" value="1"/>
</dbReference>
<dbReference type="SMART" id="SM00567">
    <property type="entry name" value="EZ_HEAT"/>
    <property type="match status" value="4"/>
</dbReference>
<name>A0ABQ5UQZ2_9HYPH</name>
<keyword evidence="1" id="KW-0472">Membrane</keyword>
<dbReference type="InterPro" id="IPR011989">
    <property type="entry name" value="ARM-like"/>
</dbReference>
<reference evidence="2" key="2">
    <citation type="submission" date="2023-01" db="EMBL/GenBank/DDBJ databases">
        <title>Draft genome sequence of Maritalea porphyrae strain NBRC 107169.</title>
        <authorList>
            <person name="Sun Q."/>
            <person name="Mori K."/>
        </authorList>
    </citation>
    <scope>NUCLEOTIDE SEQUENCE</scope>
    <source>
        <strain evidence="2">NBRC 107169</strain>
    </source>
</reference>
<dbReference type="Proteomes" id="UP001161405">
    <property type="component" value="Unassembled WGS sequence"/>
</dbReference>
<dbReference type="Pfam" id="PF13646">
    <property type="entry name" value="HEAT_2"/>
    <property type="match status" value="1"/>
</dbReference>
<evidence type="ECO:0000313" key="3">
    <source>
        <dbReference type="Proteomes" id="UP001161405"/>
    </source>
</evidence>
<dbReference type="PANTHER" id="PTHR12697:SF38">
    <property type="entry name" value="PBS LYASE HEAT DOMAIN PROTEIN REPEAT-CONTAINING PROTEIN"/>
    <property type="match status" value="1"/>
</dbReference>